<dbReference type="InterPro" id="IPR029787">
    <property type="entry name" value="Nucleotide_cyclase"/>
</dbReference>
<comment type="caution">
    <text evidence="2">The sequence shown here is derived from an EMBL/GenBank/DDBJ whole genome shotgun (WGS) entry which is preliminary data.</text>
</comment>
<evidence type="ECO:0000313" key="3">
    <source>
        <dbReference type="Proteomes" id="UP000185696"/>
    </source>
</evidence>
<sequence length="460" mass="48901">MADAGHFAVHHTMVLVDVEGFGASSRTLPHQVRTRAGLYAMVAEALAAAGVPWDECYHEDRGDSVFVLVPPRFPKAPMVEELPGALARAARGHNATSHSAAATRLRLAIHAGEVAFDDHGVTSTALTTAFRLLDAEPLKQALVRSPGVVGMIVSRLIFDDVVRHSARVDLATFRPVDVTVKEVHDRAWIALPDCPYPPDSDSLDIAESGDPAVLSEPLTAPIPLPVGMPAVHQGNVGQAGRYHPVNVSGGSGRLSIRGADFAGGNIDKRRNIRIGTGGLVWLVIAAVVLLGGATGAVVAASSGPPDPTTIGTERGAAGAQETAEAVLDAFADRDVEQLCGLMSDESKMEFEDAIPSGTWTFGKCDQGMDRWLDELYGENPDLEEWIQSLAVEDIELSDLVGEESGEVREDSAAEIKIVSAIPGVINEQCRIEELDLNRENGRWVADIMSFSSVGCSGLER</sequence>
<feature type="transmembrane region" description="Helical" evidence="1">
    <location>
        <begin position="278"/>
        <end position="300"/>
    </location>
</feature>
<reference evidence="2 3" key="1">
    <citation type="submission" date="2016-12" db="EMBL/GenBank/DDBJ databases">
        <title>The draft genome sequence of Actinophytocola xinjiangensis.</title>
        <authorList>
            <person name="Wang W."/>
            <person name="Yuan L."/>
        </authorList>
    </citation>
    <scope>NUCLEOTIDE SEQUENCE [LARGE SCALE GENOMIC DNA]</scope>
    <source>
        <strain evidence="2 3">CGMCC 4.4663</strain>
    </source>
</reference>
<protein>
    <recommendedName>
        <fullName evidence="4">Guanylate cyclase domain-containing protein</fullName>
    </recommendedName>
</protein>
<dbReference type="AlphaFoldDB" id="A0A7Z0WE27"/>
<dbReference type="RefSeq" id="WP_075138176.1">
    <property type="nucleotide sequence ID" value="NZ_MSIF01000038.1"/>
</dbReference>
<evidence type="ECO:0008006" key="4">
    <source>
        <dbReference type="Google" id="ProtNLM"/>
    </source>
</evidence>
<proteinExistence type="predicted"/>
<keyword evidence="1" id="KW-0812">Transmembrane</keyword>
<dbReference type="Gene3D" id="3.30.70.1230">
    <property type="entry name" value="Nucleotide cyclase"/>
    <property type="match status" value="1"/>
</dbReference>
<keyword evidence="1" id="KW-1133">Transmembrane helix</keyword>
<name>A0A7Z0WE27_9PSEU</name>
<dbReference type="EMBL" id="MSIF01000038">
    <property type="protein sequence ID" value="OLF04780.1"/>
    <property type="molecule type" value="Genomic_DNA"/>
</dbReference>
<gene>
    <name evidence="2" type="ORF">BLA60_39290</name>
</gene>
<organism evidence="2 3">
    <name type="scientific">Actinophytocola xinjiangensis</name>
    <dbReference type="NCBI Taxonomy" id="485602"/>
    <lineage>
        <taxon>Bacteria</taxon>
        <taxon>Bacillati</taxon>
        <taxon>Actinomycetota</taxon>
        <taxon>Actinomycetes</taxon>
        <taxon>Pseudonocardiales</taxon>
        <taxon>Pseudonocardiaceae</taxon>
    </lineage>
</organism>
<accession>A0A7Z0WE27</accession>
<keyword evidence="1" id="KW-0472">Membrane</keyword>
<evidence type="ECO:0000256" key="1">
    <source>
        <dbReference type="SAM" id="Phobius"/>
    </source>
</evidence>
<evidence type="ECO:0000313" key="2">
    <source>
        <dbReference type="EMBL" id="OLF04780.1"/>
    </source>
</evidence>
<keyword evidence="3" id="KW-1185">Reference proteome</keyword>
<dbReference type="Proteomes" id="UP000185696">
    <property type="component" value="Unassembled WGS sequence"/>
</dbReference>